<dbReference type="AlphaFoldDB" id="A0A2P2LD11"/>
<organism evidence="1">
    <name type="scientific">Rhizophora mucronata</name>
    <name type="common">Asiatic mangrove</name>
    <dbReference type="NCBI Taxonomy" id="61149"/>
    <lineage>
        <taxon>Eukaryota</taxon>
        <taxon>Viridiplantae</taxon>
        <taxon>Streptophyta</taxon>
        <taxon>Embryophyta</taxon>
        <taxon>Tracheophyta</taxon>
        <taxon>Spermatophyta</taxon>
        <taxon>Magnoliopsida</taxon>
        <taxon>eudicotyledons</taxon>
        <taxon>Gunneridae</taxon>
        <taxon>Pentapetalae</taxon>
        <taxon>rosids</taxon>
        <taxon>fabids</taxon>
        <taxon>Malpighiales</taxon>
        <taxon>Rhizophoraceae</taxon>
        <taxon>Rhizophora</taxon>
    </lineage>
</organism>
<accession>A0A2P2LD11</accession>
<name>A0A2P2LD11_RHIMU</name>
<dbReference type="EMBL" id="GGEC01035381">
    <property type="protein sequence ID" value="MBX15865.1"/>
    <property type="molecule type" value="Transcribed_RNA"/>
</dbReference>
<proteinExistence type="predicted"/>
<reference evidence="1" key="1">
    <citation type="submission" date="2018-02" db="EMBL/GenBank/DDBJ databases">
        <title>Rhizophora mucronata_Transcriptome.</title>
        <authorList>
            <person name="Meera S.P."/>
            <person name="Sreeshan A."/>
            <person name="Augustine A."/>
        </authorList>
    </citation>
    <scope>NUCLEOTIDE SEQUENCE</scope>
    <source>
        <tissue evidence="1">Leaf</tissue>
    </source>
</reference>
<protein>
    <submittedName>
        <fullName evidence="1">Uncharacterized protein</fullName>
    </submittedName>
</protein>
<evidence type="ECO:0000313" key="1">
    <source>
        <dbReference type="EMBL" id="MBX15865.1"/>
    </source>
</evidence>
<sequence length="55" mass="6441">MPEQKREAILHNDTTIYDQCKEQFLTQENKVFRKTQLVTKGPSSTCPHLEQIFCS</sequence>